<dbReference type="InterPro" id="IPR014729">
    <property type="entry name" value="Rossmann-like_a/b/a_fold"/>
</dbReference>
<sequence>MTLVTGGGRRRIGLLGGTFDPPHIGHLRVAVAVRHALDLDEVLLVPNGDPWQKRDARDLTPAALRLEMVDAATEALTPTARVAVSDVEVRRPGPSYTADTVSQLQGAEPGLEVIVVLGRDAAELLPTWERLDEVLDRAVVAVVDRPGAAAGPLSGVDPSRVVAVEVEQLAVSSSGVRDLVAEGAPIDVLVPPGVAAVIAREGLYRGRGGRHVAG</sequence>
<dbReference type="GO" id="GO:0009435">
    <property type="term" value="P:NAD+ biosynthetic process"/>
    <property type="evidence" value="ECO:0007669"/>
    <property type="project" value="UniProtKB-UniRule"/>
</dbReference>
<dbReference type="SUPFAM" id="SSF52374">
    <property type="entry name" value="Nucleotidylyl transferase"/>
    <property type="match status" value="1"/>
</dbReference>
<evidence type="ECO:0000256" key="5">
    <source>
        <dbReference type="ARBA" id="ARBA00022695"/>
    </source>
</evidence>
<evidence type="ECO:0000256" key="7">
    <source>
        <dbReference type="ARBA" id="ARBA00022840"/>
    </source>
</evidence>
<dbReference type="NCBIfam" id="TIGR00125">
    <property type="entry name" value="cyt_tran_rel"/>
    <property type="match status" value="1"/>
</dbReference>
<dbReference type="Proteomes" id="UP001216390">
    <property type="component" value="Chromosome"/>
</dbReference>
<dbReference type="EMBL" id="CP116942">
    <property type="protein sequence ID" value="WCO68908.1"/>
    <property type="molecule type" value="Genomic_DNA"/>
</dbReference>
<accession>A0AAE9YCY9</accession>
<evidence type="ECO:0000256" key="8">
    <source>
        <dbReference type="ARBA" id="ARBA00023027"/>
    </source>
</evidence>
<comment type="pathway">
    <text evidence="2 10">Cofactor biosynthesis; NAD(+) biosynthesis; deamido-NAD(+) from nicotinate D-ribonucleotide: step 1/1.</text>
</comment>
<evidence type="ECO:0000313" key="12">
    <source>
        <dbReference type="EMBL" id="WCO68908.1"/>
    </source>
</evidence>
<name>A0AAE9YCY9_9ACTN</name>
<evidence type="ECO:0000256" key="3">
    <source>
        <dbReference type="ARBA" id="ARBA00022642"/>
    </source>
</evidence>
<dbReference type="AlphaFoldDB" id="A0AAE9YCY9"/>
<dbReference type="GO" id="GO:0005524">
    <property type="term" value="F:ATP binding"/>
    <property type="evidence" value="ECO:0007669"/>
    <property type="project" value="UniProtKB-KW"/>
</dbReference>
<keyword evidence="3 10" id="KW-0662">Pyridine nucleotide biosynthesis</keyword>
<reference evidence="12" key="1">
    <citation type="submission" date="2023-01" db="EMBL/GenBank/DDBJ databases">
        <title>The diversity of Class Acidimicrobiia in South China Sea sediment environments and the proposal of Iamia marina sp. nov., a novel species of the genus Iamia.</title>
        <authorList>
            <person name="He Y."/>
            <person name="Tian X."/>
        </authorList>
    </citation>
    <scope>NUCLEOTIDE SEQUENCE</scope>
    <source>
        <strain evidence="12">DSM 19957</strain>
    </source>
</reference>
<proteinExistence type="inferred from homology"/>
<organism evidence="12 13">
    <name type="scientific">Iamia majanohamensis</name>
    <dbReference type="NCBI Taxonomy" id="467976"/>
    <lineage>
        <taxon>Bacteria</taxon>
        <taxon>Bacillati</taxon>
        <taxon>Actinomycetota</taxon>
        <taxon>Acidimicrobiia</taxon>
        <taxon>Acidimicrobiales</taxon>
        <taxon>Iamiaceae</taxon>
        <taxon>Iamia</taxon>
    </lineage>
</organism>
<evidence type="ECO:0000313" key="13">
    <source>
        <dbReference type="Proteomes" id="UP001216390"/>
    </source>
</evidence>
<dbReference type="InterPro" id="IPR004821">
    <property type="entry name" value="Cyt_trans-like"/>
</dbReference>
<comment type="function">
    <text evidence="1 10">Catalyzes the reversible adenylation of nicotinate mononucleotide (NaMN) to nicotinic acid adenine dinucleotide (NaAD).</text>
</comment>
<dbReference type="KEGG" id="ima:PO878_09245"/>
<comment type="similarity">
    <text evidence="10">Belongs to the NadD family.</text>
</comment>
<keyword evidence="6 10" id="KW-0547">Nucleotide-binding</keyword>
<dbReference type="PANTHER" id="PTHR39321">
    <property type="entry name" value="NICOTINATE-NUCLEOTIDE ADENYLYLTRANSFERASE-RELATED"/>
    <property type="match status" value="1"/>
</dbReference>
<evidence type="ECO:0000256" key="2">
    <source>
        <dbReference type="ARBA" id="ARBA00005019"/>
    </source>
</evidence>
<dbReference type="Pfam" id="PF01467">
    <property type="entry name" value="CTP_transf_like"/>
    <property type="match status" value="1"/>
</dbReference>
<dbReference type="RefSeq" id="WP_272738422.1">
    <property type="nucleotide sequence ID" value="NZ_CP116942.1"/>
</dbReference>
<dbReference type="EC" id="2.7.7.18" evidence="10"/>
<evidence type="ECO:0000259" key="11">
    <source>
        <dbReference type="Pfam" id="PF01467"/>
    </source>
</evidence>
<comment type="catalytic activity">
    <reaction evidence="9 10">
        <text>nicotinate beta-D-ribonucleotide + ATP + H(+) = deamido-NAD(+) + diphosphate</text>
        <dbReference type="Rhea" id="RHEA:22860"/>
        <dbReference type="ChEBI" id="CHEBI:15378"/>
        <dbReference type="ChEBI" id="CHEBI:30616"/>
        <dbReference type="ChEBI" id="CHEBI:33019"/>
        <dbReference type="ChEBI" id="CHEBI:57502"/>
        <dbReference type="ChEBI" id="CHEBI:58437"/>
        <dbReference type="EC" id="2.7.7.18"/>
    </reaction>
</comment>
<evidence type="ECO:0000256" key="9">
    <source>
        <dbReference type="ARBA" id="ARBA00048721"/>
    </source>
</evidence>
<dbReference type="HAMAP" id="MF_00244">
    <property type="entry name" value="NaMN_adenylyltr"/>
    <property type="match status" value="1"/>
</dbReference>
<keyword evidence="7 10" id="KW-0067">ATP-binding</keyword>
<evidence type="ECO:0000256" key="4">
    <source>
        <dbReference type="ARBA" id="ARBA00022679"/>
    </source>
</evidence>
<dbReference type="Gene3D" id="3.40.50.620">
    <property type="entry name" value="HUPs"/>
    <property type="match status" value="1"/>
</dbReference>
<keyword evidence="13" id="KW-1185">Reference proteome</keyword>
<keyword evidence="5 10" id="KW-0548">Nucleotidyltransferase</keyword>
<gene>
    <name evidence="10 12" type="primary">nadD</name>
    <name evidence="12" type="ORF">PO878_09245</name>
</gene>
<dbReference type="PANTHER" id="PTHR39321:SF3">
    <property type="entry name" value="PHOSPHOPANTETHEINE ADENYLYLTRANSFERASE"/>
    <property type="match status" value="1"/>
</dbReference>
<keyword evidence="8 10" id="KW-0520">NAD</keyword>
<dbReference type="CDD" id="cd02165">
    <property type="entry name" value="NMNAT"/>
    <property type="match status" value="1"/>
</dbReference>
<evidence type="ECO:0000256" key="10">
    <source>
        <dbReference type="HAMAP-Rule" id="MF_00244"/>
    </source>
</evidence>
<dbReference type="InterPro" id="IPR005248">
    <property type="entry name" value="NadD/NMNAT"/>
</dbReference>
<feature type="domain" description="Cytidyltransferase-like" evidence="11">
    <location>
        <begin position="14"/>
        <end position="177"/>
    </location>
</feature>
<evidence type="ECO:0000256" key="1">
    <source>
        <dbReference type="ARBA" id="ARBA00002324"/>
    </source>
</evidence>
<keyword evidence="4 10" id="KW-0808">Transferase</keyword>
<dbReference type="NCBIfam" id="NF000840">
    <property type="entry name" value="PRK00071.1-3"/>
    <property type="match status" value="1"/>
</dbReference>
<evidence type="ECO:0000256" key="6">
    <source>
        <dbReference type="ARBA" id="ARBA00022741"/>
    </source>
</evidence>
<dbReference type="NCBIfam" id="TIGR00482">
    <property type="entry name" value="nicotinate (nicotinamide) nucleotide adenylyltransferase"/>
    <property type="match status" value="1"/>
</dbReference>
<protein>
    <recommendedName>
        <fullName evidence="10">Probable nicotinate-nucleotide adenylyltransferase</fullName>
        <ecNumber evidence="10">2.7.7.18</ecNumber>
    </recommendedName>
    <alternativeName>
        <fullName evidence="10">Deamido-NAD(+) diphosphorylase</fullName>
    </alternativeName>
    <alternativeName>
        <fullName evidence="10">Deamido-NAD(+) pyrophosphorylase</fullName>
    </alternativeName>
    <alternativeName>
        <fullName evidence="10">Nicotinate mononucleotide adenylyltransferase</fullName>
        <shortName evidence="10">NaMN adenylyltransferase</shortName>
    </alternativeName>
</protein>
<dbReference type="GO" id="GO:0004515">
    <property type="term" value="F:nicotinate-nucleotide adenylyltransferase activity"/>
    <property type="evidence" value="ECO:0007669"/>
    <property type="project" value="UniProtKB-UniRule"/>
</dbReference>